<sequence>MHLNDLHTHVNSCWNPCLWEEGRKGQNPGEKPRASCLTEDPEQEISVAASGQSEPGQLLQLLLPITCREH</sequence>
<evidence type="ECO:0000313" key="2">
    <source>
        <dbReference type="Proteomes" id="UP000050525"/>
    </source>
</evidence>
<comment type="caution">
    <text evidence="1">The sequence shown here is derived from an EMBL/GenBank/DDBJ whole genome shotgun (WGS) entry which is preliminary data.</text>
</comment>
<proteinExistence type="predicted"/>
<evidence type="ECO:0000313" key="1">
    <source>
        <dbReference type="EMBL" id="KYO46477.1"/>
    </source>
</evidence>
<reference evidence="1 2" key="1">
    <citation type="journal article" date="2012" name="Genome Biol.">
        <title>Sequencing three crocodilian genomes to illuminate the evolution of archosaurs and amniotes.</title>
        <authorList>
            <person name="St John J.A."/>
            <person name="Braun E.L."/>
            <person name="Isberg S.R."/>
            <person name="Miles L.G."/>
            <person name="Chong A.Y."/>
            <person name="Gongora J."/>
            <person name="Dalzell P."/>
            <person name="Moran C."/>
            <person name="Bed'hom B."/>
            <person name="Abzhanov A."/>
            <person name="Burgess S.C."/>
            <person name="Cooksey A.M."/>
            <person name="Castoe T.A."/>
            <person name="Crawford N.G."/>
            <person name="Densmore L.D."/>
            <person name="Drew J.C."/>
            <person name="Edwards S.V."/>
            <person name="Faircloth B.C."/>
            <person name="Fujita M.K."/>
            <person name="Greenwold M.J."/>
            <person name="Hoffmann F.G."/>
            <person name="Howard J.M."/>
            <person name="Iguchi T."/>
            <person name="Janes D.E."/>
            <person name="Khan S.Y."/>
            <person name="Kohno S."/>
            <person name="de Koning A.J."/>
            <person name="Lance S.L."/>
            <person name="McCarthy F.M."/>
            <person name="McCormack J.E."/>
            <person name="Merchant M.E."/>
            <person name="Peterson D.G."/>
            <person name="Pollock D.D."/>
            <person name="Pourmand N."/>
            <person name="Raney B.J."/>
            <person name="Roessler K.A."/>
            <person name="Sanford J.R."/>
            <person name="Sawyer R.H."/>
            <person name="Schmidt C.J."/>
            <person name="Triplett E.W."/>
            <person name="Tuberville T.D."/>
            <person name="Venegas-Anaya M."/>
            <person name="Howard J.T."/>
            <person name="Jarvis E.D."/>
            <person name="Guillette L.J.Jr."/>
            <person name="Glenn T.C."/>
            <person name="Green R.E."/>
            <person name="Ray D.A."/>
        </authorList>
    </citation>
    <scope>NUCLEOTIDE SEQUENCE [LARGE SCALE GENOMIC DNA]</scope>
    <source>
        <strain evidence="1">KSC_2009_1</strain>
    </source>
</reference>
<organism evidence="1 2">
    <name type="scientific">Alligator mississippiensis</name>
    <name type="common">American alligator</name>
    <dbReference type="NCBI Taxonomy" id="8496"/>
    <lineage>
        <taxon>Eukaryota</taxon>
        <taxon>Metazoa</taxon>
        <taxon>Chordata</taxon>
        <taxon>Craniata</taxon>
        <taxon>Vertebrata</taxon>
        <taxon>Euteleostomi</taxon>
        <taxon>Archelosauria</taxon>
        <taxon>Archosauria</taxon>
        <taxon>Crocodylia</taxon>
        <taxon>Alligatoridae</taxon>
        <taxon>Alligatorinae</taxon>
        <taxon>Alligator</taxon>
    </lineage>
</organism>
<protein>
    <submittedName>
        <fullName evidence="1">Uncharacterized protein</fullName>
    </submittedName>
</protein>
<dbReference type="AlphaFoldDB" id="A0A151PBI9"/>
<dbReference type="Proteomes" id="UP000050525">
    <property type="component" value="Unassembled WGS sequence"/>
</dbReference>
<gene>
    <name evidence="1" type="ORF">Y1Q_0018287</name>
</gene>
<name>A0A151PBI9_ALLMI</name>
<accession>A0A151PBI9</accession>
<keyword evidence="2" id="KW-1185">Reference proteome</keyword>
<dbReference type="EMBL" id="AKHW03000499">
    <property type="protein sequence ID" value="KYO46477.1"/>
    <property type="molecule type" value="Genomic_DNA"/>
</dbReference>